<dbReference type="RefSeq" id="WP_248650677.1">
    <property type="nucleotide sequence ID" value="NZ_CP096659.1"/>
</dbReference>
<feature type="transmembrane region" description="Helical" evidence="1">
    <location>
        <begin position="206"/>
        <end position="227"/>
    </location>
</feature>
<name>A0A8U0HU81_9EURY</name>
<feature type="transmembrane region" description="Helical" evidence="1">
    <location>
        <begin position="179"/>
        <end position="200"/>
    </location>
</feature>
<proteinExistence type="predicted"/>
<dbReference type="EMBL" id="CP096659">
    <property type="protein sequence ID" value="UPV74632.1"/>
    <property type="molecule type" value="Genomic_DNA"/>
</dbReference>
<keyword evidence="1" id="KW-0812">Transmembrane</keyword>
<dbReference type="GeneID" id="72183702"/>
<keyword evidence="1" id="KW-1133">Transmembrane helix</keyword>
<dbReference type="InterPro" id="IPR025098">
    <property type="entry name" value="DUF4013"/>
</dbReference>
<sequence>MFETALRYLTESDDGTETILVGGLLTLFSWLLIPAVFVAGYLQRVLTRTNAGESAPSFDDWGDLFAAGLKAIAVTLAYFALPFVLLTAVAASLFVFSVETTVVESPSVADPATVAEPVTNVGPDLLSVVIVFGGLALAGITALAAWYVLPAALARLAVEDRLGAAFEFRTLWRVVTTNSYATGWLVALVVLVVGGALVGGLASIPLVGWVLAPFAGFYLNVVAFALYGQGYREATPNDRRETVGGNEQATA</sequence>
<reference evidence="2 3" key="1">
    <citation type="submission" date="2022-04" db="EMBL/GenBank/DDBJ databases">
        <title>Diverse halophilic archaea isolated from saline environments.</title>
        <authorList>
            <person name="Cui H.-L."/>
        </authorList>
    </citation>
    <scope>NUCLEOTIDE SEQUENCE [LARGE SCALE GENOMIC DNA]</scope>
    <source>
        <strain evidence="2 3">XZYJT49</strain>
    </source>
</reference>
<dbReference type="Pfam" id="PF13197">
    <property type="entry name" value="DUF4013"/>
    <property type="match status" value="1"/>
</dbReference>
<feature type="transmembrane region" description="Helical" evidence="1">
    <location>
        <begin position="20"/>
        <end position="42"/>
    </location>
</feature>
<feature type="transmembrane region" description="Helical" evidence="1">
    <location>
        <begin position="125"/>
        <end position="158"/>
    </location>
</feature>
<accession>A0A8U0HU81</accession>
<keyword evidence="1" id="KW-0472">Membrane</keyword>
<feature type="transmembrane region" description="Helical" evidence="1">
    <location>
        <begin position="76"/>
        <end position="98"/>
    </location>
</feature>
<keyword evidence="3" id="KW-1185">Reference proteome</keyword>
<dbReference type="Proteomes" id="UP000830729">
    <property type="component" value="Chromosome"/>
</dbReference>
<evidence type="ECO:0000313" key="3">
    <source>
        <dbReference type="Proteomes" id="UP000830729"/>
    </source>
</evidence>
<evidence type="ECO:0000256" key="1">
    <source>
        <dbReference type="SAM" id="Phobius"/>
    </source>
</evidence>
<dbReference type="KEGG" id="halx:M0R89_00845"/>
<protein>
    <submittedName>
        <fullName evidence="2">DUF4013 domain-containing protein</fullName>
    </submittedName>
</protein>
<dbReference type="AlphaFoldDB" id="A0A8U0HU81"/>
<gene>
    <name evidence="2" type="ORF">M0R89_00845</name>
</gene>
<organism evidence="2 3">
    <name type="scientific">Halorussus limi</name>
    <dbReference type="NCBI Taxonomy" id="2938695"/>
    <lineage>
        <taxon>Archaea</taxon>
        <taxon>Methanobacteriati</taxon>
        <taxon>Methanobacteriota</taxon>
        <taxon>Stenosarchaea group</taxon>
        <taxon>Halobacteria</taxon>
        <taxon>Halobacteriales</taxon>
        <taxon>Haladaptataceae</taxon>
        <taxon>Halorussus</taxon>
    </lineage>
</organism>
<evidence type="ECO:0000313" key="2">
    <source>
        <dbReference type="EMBL" id="UPV74632.1"/>
    </source>
</evidence>